<evidence type="ECO:0000259" key="6">
    <source>
        <dbReference type="PROSITE" id="PS00715"/>
    </source>
</evidence>
<dbReference type="GO" id="GO:0003677">
    <property type="term" value="F:DNA binding"/>
    <property type="evidence" value="ECO:0007669"/>
    <property type="project" value="UniProtKB-KW"/>
</dbReference>
<keyword evidence="5" id="KW-0804">Transcription</keyword>
<dbReference type="PANTHER" id="PTHR30603">
    <property type="entry name" value="RNA POLYMERASE SIGMA FACTOR RPO"/>
    <property type="match status" value="1"/>
</dbReference>
<evidence type="ECO:0000256" key="4">
    <source>
        <dbReference type="ARBA" id="ARBA00023125"/>
    </source>
</evidence>
<dbReference type="Pfam" id="PF04539">
    <property type="entry name" value="Sigma70_r3"/>
    <property type="match status" value="1"/>
</dbReference>
<dbReference type="InterPro" id="IPR050239">
    <property type="entry name" value="Sigma-70_RNA_pol_init_factors"/>
</dbReference>
<dbReference type="GO" id="GO:0006352">
    <property type="term" value="P:DNA-templated transcription initiation"/>
    <property type="evidence" value="ECO:0007669"/>
    <property type="project" value="InterPro"/>
</dbReference>
<feature type="domain" description="RNA polymerase sigma-70" evidence="6">
    <location>
        <begin position="102"/>
        <end position="115"/>
    </location>
</feature>
<dbReference type="PRINTS" id="PR00046">
    <property type="entry name" value="SIGMA70FCT"/>
</dbReference>
<dbReference type="InterPro" id="IPR007627">
    <property type="entry name" value="RNA_pol_sigma70_r2"/>
</dbReference>
<organism evidence="7 8">
    <name type="scientific">Fimbriiglobus ruber</name>
    <dbReference type="NCBI Taxonomy" id="1908690"/>
    <lineage>
        <taxon>Bacteria</taxon>
        <taxon>Pseudomonadati</taxon>
        <taxon>Planctomycetota</taxon>
        <taxon>Planctomycetia</taxon>
        <taxon>Gemmatales</taxon>
        <taxon>Gemmataceae</taxon>
        <taxon>Fimbriiglobus</taxon>
    </lineage>
</organism>
<dbReference type="SUPFAM" id="SSF88946">
    <property type="entry name" value="Sigma2 domain of RNA polymerase sigma factors"/>
    <property type="match status" value="1"/>
</dbReference>
<evidence type="ECO:0000256" key="2">
    <source>
        <dbReference type="ARBA" id="ARBA00023015"/>
    </source>
</evidence>
<name>A0A225DCN2_9BACT</name>
<keyword evidence="3" id="KW-0731">Sigma factor</keyword>
<keyword evidence="8" id="KW-1185">Reference proteome</keyword>
<dbReference type="PROSITE" id="PS00715">
    <property type="entry name" value="SIGMA70_1"/>
    <property type="match status" value="1"/>
</dbReference>
<sequence length="301" mass="33329">MTTIPRLLPYLTRKNAAEAGAVKSTRSEFHSPKSVPVGRNPFDTYLAEISRIPLLTRSAEKDLGHRIGEGDPAARDEMARANLRLVVWIAHAYAGKGLDLEDMVEEGNLGLLRAIEGFDPEMNTRFSTYATYWVNQAIRSALNKSGHVVRLPQYMGTLLAKWRQSEDELRAKLGREASREEVATHLGLTVHQTRMVAKGEKAIASRRATGVGGDEAQNDLLVDWAAVPMDELSVTDDVRATLEALAQLGDRAVTILRLRFGLDGGEPATLRSIGKQLGLTRERVRQLERDALADLRGRLER</sequence>
<dbReference type="InterPro" id="IPR000943">
    <property type="entry name" value="RNA_pol_sigma70"/>
</dbReference>
<dbReference type="AlphaFoldDB" id="A0A225DCN2"/>
<keyword evidence="4" id="KW-0238">DNA-binding</keyword>
<dbReference type="InterPro" id="IPR014284">
    <property type="entry name" value="RNA_pol_sigma-70_dom"/>
</dbReference>
<dbReference type="Pfam" id="PF04545">
    <property type="entry name" value="Sigma70_r4"/>
    <property type="match status" value="1"/>
</dbReference>
<dbReference type="InterPro" id="IPR007624">
    <property type="entry name" value="RNA_pol_sigma70_r3"/>
</dbReference>
<dbReference type="InterPro" id="IPR013324">
    <property type="entry name" value="RNA_pol_sigma_r3/r4-like"/>
</dbReference>
<protein>
    <submittedName>
        <fullName evidence="7">RNA polymerase sigma factor RpoD</fullName>
    </submittedName>
</protein>
<dbReference type="Gene3D" id="1.10.10.10">
    <property type="entry name" value="Winged helix-like DNA-binding domain superfamily/Winged helix DNA-binding domain"/>
    <property type="match status" value="2"/>
</dbReference>
<dbReference type="PANTHER" id="PTHR30603:SF60">
    <property type="entry name" value="RNA POLYMERASE SIGMA FACTOR RPOD"/>
    <property type="match status" value="1"/>
</dbReference>
<evidence type="ECO:0000256" key="3">
    <source>
        <dbReference type="ARBA" id="ARBA00023082"/>
    </source>
</evidence>
<dbReference type="Pfam" id="PF00140">
    <property type="entry name" value="Sigma70_r1_2"/>
    <property type="match status" value="1"/>
</dbReference>
<keyword evidence="2" id="KW-0805">Transcription regulation</keyword>
<evidence type="ECO:0000313" key="8">
    <source>
        <dbReference type="Proteomes" id="UP000214646"/>
    </source>
</evidence>
<dbReference type="PIRSF" id="PIRSF000770">
    <property type="entry name" value="RNA_pol_sigma-SigE/K"/>
    <property type="match status" value="1"/>
</dbReference>
<dbReference type="CDD" id="cd06171">
    <property type="entry name" value="Sigma70_r4"/>
    <property type="match status" value="1"/>
</dbReference>
<dbReference type="InterPro" id="IPR013325">
    <property type="entry name" value="RNA_pol_sigma_r2"/>
</dbReference>
<dbReference type="Proteomes" id="UP000214646">
    <property type="component" value="Unassembled WGS sequence"/>
</dbReference>
<dbReference type="EMBL" id="NIDE01000020">
    <property type="protein sequence ID" value="OWK34145.1"/>
    <property type="molecule type" value="Genomic_DNA"/>
</dbReference>
<evidence type="ECO:0000256" key="5">
    <source>
        <dbReference type="ARBA" id="ARBA00023163"/>
    </source>
</evidence>
<dbReference type="InterPro" id="IPR009042">
    <property type="entry name" value="RNA_pol_sigma70_r1_2"/>
</dbReference>
<dbReference type="NCBIfam" id="TIGR02937">
    <property type="entry name" value="sigma70-ECF"/>
    <property type="match status" value="1"/>
</dbReference>
<dbReference type="SUPFAM" id="SSF88659">
    <property type="entry name" value="Sigma3 and sigma4 domains of RNA polymerase sigma factors"/>
    <property type="match status" value="2"/>
</dbReference>
<evidence type="ECO:0000256" key="1">
    <source>
        <dbReference type="ARBA" id="ARBA00007788"/>
    </source>
</evidence>
<comment type="caution">
    <text evidence="7">The sequence shown here is derived from an EMBL/GenBank/DDBJ whole genome shotgun (WGS) entry which is preliminary data.</text>
</comment>
<dbReference type="OrthoDB" id="537957at2"/>
<dbReference type="InterPro" id="IPR036388">
    <property type="entry name" value="WH-like_DNA-bd_sf"/>
</dbReference>
<accession>A0A225DCN2</accession>
<dbReference type="Gene3D" id="1.10.601.10">
    <property type="entry name" value="RNA Polymerase Primary Sigma Factor"/>
    <property type="match status" value="1"/>
</dbReference>
<gene>
    <name evidence="7" type="ORF">FRUB_10116</name>
</gene>
<comment type="similarity">
    <text evidence="1">Belongs to the sigma-70 factor family.</text>
</comment>
<dbReference type="GO" id="GO:0016987">
    <property type="term" value="F:sigma factor activity"/>
    <property type="evidence" value="ECO:0007669"/>
    <property type="project" value="UniProtKB-KW"/>
</dbReference>
<dbReference type="RefSeq" id="WP_088260472.1">
    <property type="nucleotide sequence ID" value="NZ_NIDE01000020.1"/>
</dbReference>
<proteinExistence type="inferred from homology"/>
<dbReference type="Pfam" id="PF04542">
    <property type="entry name" value="Sigma70_r2"/>
    <property type="match status" value="1"/>
</dbReference>
<dbReference type="InterPro" id="IPR007630">
    <property type="entry name" value="RNA_pol_sigma70_r4"/>
</dbReference>
<reference evidence="8" key="1">
    <citation type="submission" date="2017-06" db="EMBL/GenBank/DDBJ databases">
        <title>Genome analysis of Fimbriiglobus ruber SP5, the first member of the order Planctomycetales with confirmed chitinolytic capability.</title>
        <authorList>
            <person name="Ravin N.V."/>
            <person name="Rakitin A.L."/>
            <person name="Ivanova A.A."/>
            <person name="Beletsky A.V."/>
            <person name="Kulichevskaya I.S."/>
            <person name="Mardanov A.V."/>
            <person name="Dedysh S.N."/>
        </authorList>
    </citation>
    <scope>NUCLEOTIDE SEQUENCE [LARGE SCALE GENOMIC DNA]</scope>
    <source>
        <strain evidence="8">SP5</strain>
    </source>
</reference>
<evidence type="ECO:0000313" key="7">
    <source>
        <dbReference type="EMBL" id="OWK34145.1"/>
    </source>
</evidence>